<proteinExistence type="predicted"/>
<dbReference type="RefSeq" id="WP_153836448.1">
    <property type="nucleotide sequence ID" value="NZ_JBHUMW010000084.1"/>
</dbReference>
<dbReference type="PANTHER" id="PTHR43685">
    <property type="entry name" value="GLYCOSYLTRANSFERASE"/>
    <property type="match status" value="1"/>
</dbReference>
<protein>
    <submittedName>
        <fullName evidence="3">Glycosyltransferase</fullName>
    </submittedName>
</protein>
<keyword evidence="3" id="KW-0808">Transferase</keyword>
<dbReference type="CDD" id="cd00761">
    <property type="entry name" value="Glyco_tranf_GTA_type"/>
    <property type="match status" value="1"/>
</dbReference>
<dbReference type="InterPro" id="IPR001173">
    <property type="entry name" value="Glyco_trans_2-like"/>
</dbReference>
<dbReference type="SUPFAM" id="SSF53448">
    <property type="entry name" value="Nucleotide-diphospho-sugar transferases"/>
    <property type="match status" value="1"/>
</dbReference>
<accession>A0A6N7R3Y5</accession>
<feature type="domain" description="Glycosyltransferase 2-like" evidence="2">
    <location>
        <begin position="286"/>
        <end position="398"/>
    </location>
</feature>
<gene>
    <name evidence="3" type="ORF">GH885_16485</name>
</gene>
<keyword evidence="4" id="KW-1185">Reference proteome</keyword>
<dbReference type="GO" id="GO:0016740">
    <property type="term" value="F:transferase activity"/>
    <property type="evidence" value="ECO:0007669"/>
    <property type="project" value="UniProtKB-KW"/>
</dbReference>
<feature type="coiled-coil region" evidence="1">
    <location>
        <begin position="7"/>
        <end position="76"/>
    </location>
</feature>
<dbReference type="Proteomes" id="UP000435187">
    <property type="component" value="Unassembled WGS sequence"/>
</dbReference>
<dbReference type="AlphaFoldDB" id="A0A6N7R3Y5"/>
<dbReference type="Gene3D" id="3.90.550.10">
    <property type="entry name" value="Spore Coat Polysaccharide Biosynthesis Protein SpsA, Chain A"/>
    <property type="match status" value="1"/>
</dbReference>
<dbReference type="PANTHER" id="PTHR43685:SF2">
    <property type="entry name" value="GLYCOSYLTRANSFERASE 2-LIKE DOMAIN-CONTAINING PROTEIN"/>
    <property type="match status" value="1"/>
</dbReference>
<sequence>MTSEQTNINKQKKFNELQKQLKELELRLEEEEKKEKKLINKFNELNLKSETTDDLYRKELSRKKKEEKKLRRIENSRIWRLTFPIRYTIASLKGKKYKEEFNIKTNNKKSGKGSLEKIKQLEKALWGGFSKYALPEVEDIKNSLSEPTNIKIRAAWILAKWYYDLQDYDRALEEIKYVNEFDMRKNTFLSNTISEIKVLRSQGQLDLAKNKLWNISEDVGFNSEFILAMAHVEKSPESKLKWLNLIYEKHGYTLVEKRDKERNLALDNLISNSKKADSNLNQYKISIIVPAFKAEDSIHIALNSLLEQTVKNIEIIVVDDCSPDNTAGIVQEFVKRDSRVKLIRKERNEGAYAARNEGLLQATGDYITVHDSDDWSHPQKLEIQLTEILKKPNVIGSFSNLIRISNELLPINAGSLLSKRFLIMNTSSLLFDRKVISVIGGWDSVRVAGDTEFLWRLQKAFGEDSLALVEPNVPLSLALFSESSLTGTSQTHVKTIRFGLRRIYREAGEWWQNNVENEKDLFVDPKRYNKKFPRPIPIMNKKPEDLTYDFVFIGDFASEESIQSILRNMNDAGEKNKKMAIYHWPYYQNDIKSPIIDEVYKLCNKYDVALLIPNEEVNTGTTLVYTSHVLDYVLDGGPNIDSHESFIIENKEISEESKKLREKNLLNVCNISAKWKSKFDI</sequence>
<evidence type="ECO:0000313" key="4">
    <source>
        <dbReference type="Proteomes" id="UP000435187"/>
    </source>
</evidence>
<dbReference type="EMBL" id="WJEE01000044">
    <property type="protein sequence ID" value="MRI67919.1"/>
    <property type="molecule type" value="Genomic_DNA"/>
</dbReference>
<organism evidence="3 4">
    <name type="scientific">Gracilibacillus thailandensis</name>
    <dbReference type="NCBI Taxonomy" id="563735"/>
    <lineage>
        <taxon>Bacteria</taxon>
        <taxon>Bacillati</taxon>
        <taxon>Bacillota</taxon>
        <taxon>Bacilli</taxon>
        <taxon>Bacillales</taxon>
        <taxon>Bacillaceae</taxon>
        <taxon>Gracilibacillus</taxon>
    </lineage>
</organism>
<reference evidence="3 4" key="1">
    <citation type="submission" date="2019-10" db="EMBL/GenBank/DDBJ databases">
        <title>Gracilibacillus salitolerans sp. nov., a moderate halophile isolated from a saline soil in northwest China.</title>
        <authorList>
            <person name="Gan L."/>
        </authorList>
    </citation>
    <scope>NUCLEOTIDE SEQUENCE [LARGE SCALE GENOMIC DNA]</scope>
    <source>
        <strain evidence="3 4">TP2-8</strain>
    </source>
</reference>
<evidence type="ECO:0000313" key="3">
    <source>
        <dbReference type="EMBL" id="MRI67919.1"/>
    </source>
</evidence>
<keyword evidence="1" id="KW-0175">Coiled coil</keyword>
<dbReference type="Pfam" id="PF00535">
    <property type="entry name" value="Glycos_transf_2"/>
    <property type="match status" value="1"/>
</dbReference>
<comment type="caution">
    <text evidence="3">The sequence shown here is derived from an EMBL/GenBank/DDBJ whole genome shotgun (WGS) entry which is preliminary data.</text>
</comment>
<dbReference type="InterPro" id="IPR029044">
    <property type="entry name" value="Nucleotide-diphossugar_trans"/>
</dbReference>
<evidence type="ECO:0000256" key="1">
    <source>
        <dbReference type="SAM" id="Coils"/>
    </source>
</evidence>
<evidence type="ECO:0000259" key="2">
    <source>
        <dbReference type="Pfam" id="PF00535"/>
    </source>
</evidence>
<dbReference type="InterPro" id="IPR050834">
    <property type="entry name" value="Glycosyltransf_2"/>
</dbReference>
<name>A0A6N7R3Y5_9BACI</name>